<sequence length="77" mass="8748">MVGDAKQPVHDQLENSPGLHPVERLLAHPHMGEFPDIVHNFFGPPIPCNRLKNQFDFCVHHHSIMDCIVKCLANNEN</sequence>
<dbReference type="HOGENOM" id="CLU_2634786_0_0_9"/>
<dbReference type="PATRIC" id="fig|1073571.4.peg.1915"/>
<dbReference type="Proteomes" id="UP000033163">
    <property type="component" value="Chromosome I"/>
</dbReference>
<proteinExistence type="predicted"/>
<name>A0A0E4H846_9BACL</name>
<evidence type="ECO:0000313" key="2">
    <source>
        <dbReference type="EMBL" id="CQR54235.1"/>
    </source>
</evidence>
<dbReference type="EMBL" id="LN831776">
    <property type="protein sequence ID" value="CQR54235.1"/>
    <property type="molecule type" value="Genomic_DNA"/>
</dbReference>
<dbReference type="AlphaFoldDB" id="A0A0E4H846"/>
<evidence type="ECO:0000256" key="1">
    <source>
        <dbReference type="SAM" id="MobiDB-lite"/>
    </source>
</evidence>
<gene>
    <name evidence="2" type="ORF">PRIO_1825</name>
</gene>
<organism evidence="2 3">
    <name type="scientific">Paenibacillus riograndensis SBR5</name>
    <dbReference type="NCBI Taxonomy" id="1073571"/>
    <lineage>
        <taxon>Bacteria</taxon>
        <taxon>Bacillati</taxon>
        <taxon>Bacillota</taxon>
        <taxon>Bacilli</taxon>
        <taxon>Bacillales</taxon>
        <taxon>Paenibacillaceae</taxon>
        <taxon>Paenibacillus</taxon>
        <taxon>Paenibacillus sonchi group</taxon>
    </lineage>
</organism>
<accession>A0A0E4H846</accession>
<feature type="region of interest" description="Disordered" evidence="1">
    <location>
        <begin position="1"/>
        <end position="20"/>
    </location>
</feature>
<evidence type="ECO:0000313" key="3">
    <source>
        <dbReference type="Proteomes" id="UP000033163"/>
    </source>
</evidence>
<protein>
    <submittedName>
        <fullName evidence="2">Uncharacterized protein</fullName>
    </submittedName>
</protein>
<reference evidence="3" key="1">
    <citation type="submission" date="2015-03" db="EMBL/GenBank/DDBJ databases">
        <authorList>
            <person name="Wibberg D."/>
        </authorList>
    </citation>
    <scope>NUCLEOTIDE SEQUENCE [LARGE SCALE GENOMIC DNA]</scope>
</reference>
<dbReference type="KEGG" id="pri:PRIO_1825"/>